<protein>
    <submittedName>
        <fullName evidence="1">Unannotated protein</fullName>
    </submittedName>
</protein>
<accession>A0A6J7B1R6</accession>
<sequence>MIWRIQKTPKAVTSAGTIRPSRESISRRFLTNIKSGIIPSWLGNIIVPTTKRMKDLRPLKFNFAKAKPATAENITCAKAIAIPTMKVFNKALLKNTPSALITFLATIRKRPPGIRDGGLFEISAFVLDDTTNIQ</sequence>
<dbReference type="AlphaFoldDB" id="A0A6J7B1R6"/>
<organism evidence="1">
    <name type="scientific">freshwater metagenome</name>
    <dbReference type="NCBI Taxonomy" id="449393"/>
    <lineage>
        <taxon>unclassified sequences</taxon>
        <taxon>metagenomes</taxon>
        <taxon>ecological metagenomes</taxon>
    </lineage>
</organism>
<dbReference type="EMBL" id="CAFARE010000072">
    <property type="protein sequence ID" value="CAB4839141.1"/>
    <property type="molecule type" value="Genomic_DNA"/>
</dbReference>
<reference evidence="1" key="1">
    <citation type="submission" date="2020-05" db="EMBL/GenBank/DDBJ databases">
        <authorList>
            <person name="Chiriac C."/>
            <person name="Salcher M."/>
            <person name="Ghai R."/>
            <person name="Kavagutti S V."/>
        </authorList>
    </citation>
    <scope>NUCLEOTIDE SEQUENCE</scope>
</reference>
<evidence type="ECO:0000313" key="1">
    <source>
        <dbReference type="EMBL" id="CAB4839141.1"/>
    </source>
</evidence>
<proteinExistence type="predicted"/>
<name>A0A6J7B1R6_9ZZZZ</name>
<gene>
    <name evidence="1" type="ORF">UFOPK3232_01283</name>
</gene>